<protein>
    <submittedName>
        <fullName evidence="1">Uncharacterized protein</fullName>
    </submittedName>
</protein>
<dbReference type="EMBL" id="BARS01034158">
    <property type="protein sequence ID" value="GAG19066.1"/>
    <property type="molecule type" value="Genomic_DNA"/>
</dbReference>
<comment type="caution">
    <text evidence="1">The sequence shown here is derived from an EMBL/GenBank/DDBJ whole genome shotgun (WGS) entry which is preliminary data.</text>
</comment>
<dbReference type="AlphaFoldDB" id="X0X254"/>
<name>X0X254_9ZZZZ</name>
<proteinExistence type="predicted"/>
<evidence type="ECO:0000313" key="1">
    <source>
        <dbReference type="EMBL" id="GAG19066.1"/>
    </source>
</evidence>
<organism evidence="1">
    <name type="scientific">marine sediment metagenome</name>
    <dbReference type="NCBI Taxonomy" id="412755"/>
    <lineage>
        <taxon>unclassified sequences</taxon>
        <taxon>metagenomes</taxon>
        <taxon>ecological metagenomes</taxon>
    </lineage>
</organism>
<accession>X0X254</accession>
<reference evidence="1" key="1">
    <citation type="journal article" date="2014" name="Front. Microbiol.">
        <title>High frequency of phylogenetically diverse reductive dehalogenase-homologous genes in deep subseafloor sedimentary metagenomes.</title>
        <authorList>
            <person name="Kawai M."/>
            <person name="Futagami T."/>
            <person name="Toyoda A."/>
            <person name="Takaki Y."/>
            <person name="Nishi S."/>
            <person name="Hori S."/>
            <person name="Arai W."/>
            <person name="Tsubouchi T."/>
            <person name="Morono Y."/>
            <person name="Uchiyama I."/>
            <person name="Ito T."/>
            <person name="Fujiyama A."/>
            <person name="Inagaki F."/>
            <person name="Takami H."/>
        </authorList>
    </citation>
    <scope>NUCLEOTIDE SEQUENCE</scope>
    <source>
        <strain evidence="1">Expedition CK06-06</strain>
    </source>
</reference>
<gene>
    <name evidence="1" type="ORF">S01H1_52810</name>
</gene>
<sequence>MKFLRFSMMDYTKMAEMTKVSDKTWASPPPGIKMDALYACMGIAFPDQPPNTMVSISVVEAESAESLAAVSYPLMQAGASIWAVPVLDVPVAGAAELEKKYRS</sequence>